<gene>
    <name evidence="2" type="ORF">D2L64_18440</name>
</gene>
<organism evidence="2 3">
    <name type="scientific">Micromonospora radicis</name>
    <dbReference type="NCBI Taxonomy" id="1894971"/>
    <lineage>
        <taxon>Bacteria</taxon>
        <taxon>Bacillati</taxon>
        <taxon>Actinomycetota</taxon>
        <taxon>Actinomycetes</taxon>
        <taxon>Micromonosporales</taxon>
        <taxon>Micromonosporaceae</taxon>
        <taxon>Micromonospora</taxon>
    </lineage>
</organism>
<dbReference type="Gene3D" id="3.40.50.1240">
    <property type="entry name" value="Phosphoglycerate mutase-like"/>
    <property type="match status" value="1"/>
</dbReference>
<dbReference type="Proteomes" id="UP000283832">
    <property type="component" value="Unassembled WGS sequence"/>
</dbReference>
<evidence type="ECO:0000256" key="1">
    <source>
        <dbReference type="SAM" id="MobiDB-lite"/>
    </source>
</evidence>
<dbReference type="InterPro" id="IPR029033">
    <property type="entry name" value="His_PPase_superfam"/>
</dbReference>
<dbReference type="InterPro" id="IPR013078">
    <property type="entry name" value="His_Pase_superF_clade-1"/>
</dbReference>
<feature type="region of interest" description="Disordered" evidence="1">
    <location>
        <begin position="1"/>
        <end position="42"/>
    </location>
</feature>
<evidence type="ECO:0000313" key="3">
    <source>
        <dbReference type="Proteomes" id="UP000283832"/>
    </source>
</evidence>
<proteinExistence type="predicted"/>
<protein>
    <submittedName>
        <fullName evidence="2">Histidine phosphatase family protein</fullName>
    </submittedName>
</protein>
<evidence type="ECO:0000313" key="2">
    <source>
        <dbReference type="EMBL" id="RIV36813.1"/>
    </source>
</evidence>
<dbReference type="EMBL" id="QXEC01000018">
    <property type="protein sequence ID" value="RIV36813.1"/>
    <property type="molecule type" value="Genomic_DNA"/>
</dbReference>
<name>A0A418MRX5_9ACTN</name>
<keyword evidence="3" id="KW-1185">Reference proteome</keyword>
<comment type="caution">
    <text evidence="2">The sequence shown here is derived from an EMBL/GenBank/DDBJ whole genome shotgun (WGS) entry which is preliminary data.</text>
</comment>
<dbReference type="AlphaFoldDB" id="A0A418MRX5"/>
<reference evidence="2 3" key="1">
    <citation type="submission" date="2018-08" db="EMBL/GenBank/DDBJ databases">
        <title>Jishengella sp. nov., isolated from a root of Azadirachta indica A. Juss. var. siamensis Valenton.</title>
        <authorList>
            <person name="Kuncharoen N."/>
            <person name="Tanasupawat S."/>
            <person name="Kudo T."/>
            <person name="Ohkuma M."/>
        </authorList>
    </citation>
    <scope>NUCLEOTIDE SEQUENCE [LARGE SCALE GENOMIC DNA]</scope>
    <source>
        <strain evidence="2 3">AZ1-13</strain>
    </source>
</reference>
<accession>A0A418MRX5</accession>
<dbReference type="Pfam" id="PF00300">
    <property type="entry name" value="His_Phos_1"/>
    <property type="match status" value="1"/>
</dbReference>
<dbReference type="SUPFAM" id="SSF53254">
    <property type="entry name" value="Phosphoglycerate mutase-like"/>
    <property type="match status" value="1"/>
</dbReference>
<sequence length="139" mass="15619">MSGRVRSGRGDRSWSRIAGYRTTDGQPHRYPGRSFRGETGCPRSAQTCCERGARRDSRAYAEWRAPDYVFGLSLDDYPSEYRAWRSERLRYPDSALHGGESLTTLRQRAMEAVSRAHEAAQQGVPLIVSHRVFIGAVAA</sequence>